<dbReference type="KEGG" id="bor:COCMIDRAFT_40870"/>
<organism evidence="1 2">
    <name type="scientific">Bipolaris oryzae ATCC 44560</name>
    <dbReference type="NCBI Taxonomy" id="930090"/>
    <lineage>
        <taxon>Eukaryota</taxon>
        <taxon>Fungi</taxon>
        <taxon>Dikarya</taxon>
        <taxon>Ascomycota</taxon>
        <taxon>Pezizomycotina</taxon>
        <taxon>Dothideomycetes</taxon>
        <taxon>Pleosporomycetidae</taxon>
        <taxon>Pleosporales</taxon>
        <taxon>Pleosporineae</taxon>
        <taxon>Pleosporaceae</taxon>
        <taxon>Bipolaris</taxon>
    </lineage>
</organism>
<proteinExistence type="predicted"/>
<reference evidence="1 2" key="1">
    <citation type="journal article" date="2013" name="PLoS Genet.">
        <title>Comparative genome structure, secondary metabolite, and effector coding capacity across Cochliobolus pathogens.</title>
        <authorList>
            <person name="Condon B.J."/>
            <person name="Leng Y."/>
            <person name="Wu D."/>
            <person name="Bushley K.E."/>
            <person name="Ohm R.A."/>
            <person name="Otillar R."/>
            <person name="Martin J."/>
            <person name="Schackwitz W."/>
            <person name="Grimwood J."/>
            <person name="MohdZainudin N."/>
            <person name="Xue C."/>
            <person name="Wang R."/>
            <person name="Manning V.A."/>
            <person name="Dhillon B."/>
            <person name="Tu Z.J."/>
            <person name="Steffenson B.J."/>
            <person name="Salamov A."/>
            <person name="Sun H."/>
            <person name="Lowry S."/>
            <person name="LaButti K."/>
            <person name="Han J."/>
            <person name="Copeland A."/>
            <person name="Lindquist E."/>
            <person name="Barry K."/>
            <person name="Schmutz J."/>
            <person name="Baker S.E."/>
            <person name="Ciuffetti L.M."/>
            <person name="Grigoriev I.V."/>
            <person name="Zhong S."/>
            <person name="Turgeon B.G."/>
        </authorList>
    </citation>
    <scope>NUCLEOTIDE SEQUENCE [LARGE SCALE GENOMIC DNA]</scope>
    <source>
        <strain evidence="1 2">ATCC 44560</strain>
    </source>
</reference>
<dbReference type="EMBL" id="KI964134">
    <property type="protein sequence ID" value="EUC40866.1"/>
    <property type="molecule type" value="Genomic_DNA"/>
</dbReference>
<dbReference type="HOGENOM" id="CLU_1731139_0_0_1"/>
<name>W6ZAW4_COCMI</name>
<evidence type="ECO:0000313" key="1">
    <source>
        <dbReference type="EMBL" id="EUC40866.1"/>
    </source>
</evidence>
<sequence>MTGALLAIIGNGIVALLDFGQRLKGYLEHQPGFLGQSIPLVVPFVGDILVAGMTHCRISIMYEWTVQSMNFACIGLCASASAIGQHFFEFFEYFDHPSWIGLPRHAVISAQVVASTSWKDYILDFGWSGEDITLYKG</sequence>
<evidence type="ECO:0000313" key="2">
    <source>
        <dbReference type="Proteomes" id="UP000054032"/>
    </source>
</evidence>
<protein>
    <submittedName>
        <fullName evidence="1">Uncharacterized protein</fullName>
    </submittedName>
</protein>
<dbReference type="OrthoDB" id="3692737at2759"/>
<gene>
    <name evidence="1" type="ORF">COCMIDRAFT_40870</name>
</gene>
<accession>W6ZAW4</accession>
<dbReference type="GeneID" id="19123958"/>
<dbReference type="AlphaFoldDB" id="W6ZAW4"/>
<dbReference type="Proteomes" id="UP000054032">
    <property type="component" value="Unassembled WGS sequence"/>
</dbReference>
<dbReference type="RefSeq" id="XP_007692615.1">
    <property type="nucleotide sequence ID" value="XM_007694425.1"/>
</dbReference>
<keyword evidence="2" id="KW-1185">Reference proteome</keyword>